<name>A0A9P7EPS1_9AGAM</name>
<dbReference type="Proteomes" id="UP000823399">
    <property type="component" value="Unassembled WGS sequence"/>
</dbReference>
<feature type="region of interest" description="Disordered" evidence="1">
    <location>
        <begin position="48"/>
        <end position="73"/>
    </location>
</feature>
<reference evidence="2" key="1">
    <citation type="journal article" date="2020" name="New Phytol.">
        <title>Comparative genomics reveals dynamic genome evolution in host specialist ectomycorrhizal fungi.</title>
        <authorList>
            <person name="Lofgren L.A."/>
            <person name="Nguyen N.H."/>
            <person name="Vilgalys R."/>
            <person name="Ruytinx J."/>
            <person name="Liao H.L."/>
            <person name="Branco S."/>
            <person name="Kuo A."/>
            <person name="LaButti K."/>
            <person name="Lipzen A."/>
            <person name="Andreopoulos W."/>
            <person name="Pangilinan J."/>
            <person name="Riley R."/>
            <person name="Hundley H."/>
            <person name="Na H."/>
            <person name="Barry K."/>
            <person name="Grigoriev I.V."/>
            <person name="Stajich J.E."/>
            <person name="Kennedy P.G."/>
        </authorList>
    </citation>
    <scope>NUCLEOTIDE SEQUENCE</scope>
    <source>
        <strain evidence="2">FC423</strain>
    </source>
</reference>
<dbReference type="AlphaFoldDB" id="A0A9P7EPS1"/>
<comment type="caution">
    <text evidence="2">The sequence shown here is derived from an EMBL/GenBank/DDBJ whole genome shotgun (WGS) entry which is preliminary data.</text>
</comment>
<evidence type="ECO:0000313" key="3">
    <source>
        <dbReference type="Proteomes" id="UP000823399"/>
    </source>
</evidence>
<evidence type="ECO:0000313" key="2">
    <source>
        <dbReference type="EMBL" id="KAG2079741.1"/>
    </source>
</evidence>
<sequence>MSPEAPTAPMRSTAWKILHWLRRGHVNNFVNPAREVVRSNLEHVQLGRACTPRPPSPSSQPPAHDNDFGDLASDGLHEIDREARTSYSRLYVNCKLIKAAPGHTTILPTTTHPPIMPNNHDSGSLNHMSYRDIAQALDEPIMLTTDIKGIPSQSTATGQPQLKVQIINPLASLFPDAQESPPVHLVPNSAVPIFSSIVSSTVKLAAHMENTSVCDSDPIDTIHVPQSRSTSDISKNGVAGMPGATDVSKGAKKKEVTAPKQTTIRATAKSLCRTDWCKDNPNGSNSQFETHWRKLEPFAKQSYSDRLALVKIARSSATSVPQRALTPDSVAVAVPHALIPESVTVSVPHALTPFVSVPCALTPSISGPSDAHVDVGGEMVEPLAVA</sequence>
<accession>A0A9P7EPS1</accession>
<dbReference type="OrthoDB" id="2676038at2759"/>
<proteinExistence type="predicted"/>
<feature type="compositionally biased region" description="Polar residues" evidence="1">
    <location>
        <begin position="224"/>
        <end position="234"/>
    </location>
</feature>
<evidence type="ECO:0000256" key="1">
    <source>
        <dbReference type="SAM" id="MobiDB-lite"/>
    </source>
</evidence>
<protein>
    <submittedName>
        <fullName evidence="2">Uncharacterized protein</fullName>
    </submittedName>
</protein>
<dbReference type="EMBL" id="JABBWM010000675">
    <property type="protein sequence ID" value="KAG2079741.1"/>
    <property type="molecule type" value="Genomic_DNA"/>
</dbReference>
<keyword evidence="3" id="KW-1185">Reference proteome</keyword>
<organism evidence="2 3">
    <name type="scientific">Suillus discolor</name>
    <dbReference type="NCBI Taxonomy" id="1912936"/>
    <lineage>
        <taxon>Eukaryota</taxon>
        <taxon>Fungi</taxon>
        <taxon>Dikarya</taxon>
        <taxon>Basidiomycota</taxon>
        <taxon>Agaricomycotina</taxon>
        <taxon>Agaricomycetes</taxon>
        <taxon>Agaricomycetidae</taxon>
        <taxon>Boletales</taxon>
        <taxon>Suillineae</taxon>
        <taxon>Suillaceae</taxon>
        <taxon>Suillus</taxon>
    </lineage>
</organism>
<gene>
    <name evidence="2" type="ORF">F5147DRAFT_661687</name>
</gene>
<feature type="region of interest" description="Disordered" evidence="1">
    <location>
        <begin position="217"/>
        <end position="253"/>
    </location>
</feature>
<dbReference type="GeneID" id="64696984"/>
<dbReference type="RefSeq" id="XP_041284045.1">
    <property type="nucleotide sequence ID" value="XM_041434725.1"/>
</dbReference>